<dbReference type="Pfam" id="PF08690">
    <property type="entry name" value="GET2"/>
    <property type="match status" value="1"/>
</dbReference>
<feature type="compositionally biased region" description="Basic and acidic residues" evidence="4">
    <location>
        <begin position="18"/>
        <end position="34"/>
    </location>
</feature>
<keyword evidence="2 5" id="KW-1133">Transmembrane helix</keyword>
<dbReference type="EMBL" id="ML738377">
    <property type="protein sequence ID" value="KAE8308836.1"/>
    <property type="molecule type" value="Genomic_DNA"/>
</dbReference>
<accession>A0A5N6VKT4</accession>
<proteinExistence type="predicted"/>
<evidence type="ECO:0000313" key="7">
    <source>
        <dbReference type="Proteomes" id="UP000325433"/>
    </source>
</evidence>
<dbReference type="AlphaFoldDB" id="A0A5N6VKT4"/>
<evidence type="ECO:0000256" key="2">
    <source>
        <dbReference type="ARBA" id="ARBA00022989"/>
    </source>
</evidence>
<keyword evidence="3 5" id="KW-0472">Membrane</keyword>
<dbReference type="InterPro" id="IPR028143">
    <property type="entry name" value="Get2/sif1"/>
</dbReference>
<evidence type="ECO:0008006" key="8">
    <source>
        <dbReference type="Google" id="ProtNLM"/>
    </source>
</evidence>
<dbReference type="PANTHER" id="PTHR28263:SF1">
    <property type="entry name" value="GOLGI TO ER TRAFFIC PROTEIN 2"/>
    <property type="match status" value="1"/>
</dbReference>
<reference evidence="7" key="1">
    <citation type="submission" date="2019-04" db="EMBL/GenBank/DDBJ databases">
        <title>Friends and foes A comparative genomics studyof 23 Aspergillus species from section Flavi.</title>
        <authorList>
            <consortium name="DOE Joint Genome Institute"/>
            <person name="Kjaerbolling I."/>
            <person name="Vesth T."/>
            <person name="Frisvad J.C."/>
            <person name="Nybo J.L."/>
            <person name="Theobald S."/>
            <person name="Kildgaard S."/>
            <person name="Isbrandt T."/>
            <person name="Kuo A."/>
            <person name="Sato A."/>
            <person name="Lyhne E.K."/>
            <person name="Kogle M.E."/>
            <person name="Wiebenga A."/>
            <person name="Kun R.S."/>
            <person name="Lubbers R.J."/>
            <person name="Makela M.R."/>
            <person name="Barry K."/>
            <person name="Chovatia M."/>
            <person name="Clum A."/>
            <person name="Daum C."/>
            <person name="Haridas S."/>
            <person name="He G."/>
            <person name="LaButti K."/>
            <person name="Lipzen A."/>
            <person name="Mondo S."/>
            <person name="Riley R."/>
            <person name="Salamov A."/>
            <person name="Simmons B.A."/>
            <person name="Magnuson J.K."/>
            <person name="Henrissat B."/>
            <person name="Mortensen U.H."/>
            <person name="Larsen T.O."/>
            <person name="Devries R.P."/>
            <person name="Grigoriev I.V."/>
            <person name="Machida M."/>
            <person name="Baker S.E."/>
            <person name="Andersen M.R."/>
        </authorList>
    </citation>
    <scope>NUCLEOTIDE SEQUENCE [LARGE SCALE GENOMIC DNA]</scope>
    <source>
        <strain evidence="7">CBS 130015</strain>
    </source>
</reference>
<dbReference type="PANTHER" id="PTHR28263">
    <property type="entry name" value="GOLGI TO ER TRAFFIC PROTEIN 2"/>
    <property type="match status" value="1"/>
</dbReference>
<feature type="compositionally biased region" description="Polar residues" evidence="4">
    <location>
        <begin position="36"/>
        <end position="45"/>
    </location>
</feature>
<keyword evidence="1 5" id="KW-0812">Transmembrane</keyword>
<feature type="compositionally biased region" description="Polar residues" evidence="4">
    <location>
        <begin position="109"/>
        <end position="119"/>
    </location>
</feature>
<feature type="transmembrane region" description="Helical" evidence="5">
    <location>
        <begin position="288"/>
        <end position="306"/>
    </location>
</feature>
<evidence type="ECO:0000256" key="4">
    <source>
        <dbReference type="SAM" id="MobiDB-lite"/>
    </source>
</evidence>
<keyword evidence="7" id="KW-1185">Reference proteome</keyword>
<sequence length="312" mass="32838">MSSAEESPAQRAARLRRERREAKIKEGGAARLDKITSLSGRTPASTREEVSPSPSPSPQPPAQISSTPETERSQPTPAPAPTSASASVPAPASAPTSASAPASAPAQPMSNPEPQSPENLQAQQELFRALLRQGGPSSSEQGPQEEDPTMQMLNTLMAGMNGQDQAPGGAAGGPSQAELVSALGFPPFVADLLGAATHKPTDEEKKEVRTWKVLHILFAVAVGIYLLMLIGTSVSTYGSQPPPPATAQNPFLYFTTGEVVLTGTRLMSKGRTGRAAGIMLGLQLFQDIVRDGSLVVFLLGMGAWWSREWTAY</sequence>
<protein>
    <recommendedName>
        <fullName evidence="8">GET complex, subunit GET2</fullName>
    </recommendedName>
</protein>
<evidence type="ECO:0000256" key="3">
    <source>
        <dbReference type="ARBA" id="ARBA00023136"/>
    </source>
</evidence>
<evidence type="ECO:0000313" key="6">
    <source>
        <dbReference type="EMBL" id="KAE8308836.1"/>
    </source>
</evidence>
<feature type="transmembrane region" description="Helical" evidence="5">
    <location>
        <begin position="213"/>
        <end position="231"/>
    </location>
</feature>
<evidence type="ECO:0000256" key="1">
    <source>
        <dbReference type="ARBA" id="ARBA00022692"/>
    </source>
</evidence>
<dbReference type="Proteomes" id="UP000325433">
    <property type="component" value="Unassembled WGS sequence"/>
</dbReference>
<evidence type="ECO:0000256" key="5">
    <source>
        <dbReference type="SAM" id="Phobius"/>
    </source>
</evidence>
<gene>
    <name evidence="6" type="ORF">BDV41DRAFT_476775</name>
</gene>
<feature type="region of interest" description="Disordered" evidence="4">
    <location>
        <begin position="1"/>
        <end position="119"/>
    </location>
</feature>
<dbReference type="GO" id="GO:0006890">
    <property type="term" value="P:retrograde vesicle-mediated transport, Golgi to endoplasmic reticulum"/>
    <property type="evidence" value="ECO:0007669"/>
    <property type="project" value="TreeGrafter"/>
</dbReference>
<name>A0A5N6VKT4_9EURO</name>
<feature type="compositionally biased region" description="Low complexity" evidence="4">
    <location>
        <begin position="81"/>
        <end position="108"/>
    </location>
</feature>
<organism evidence="6 7">
    <name type="scientific">Aspergillus transmontanensis</name>
    <dbReference type="NCBI Taxonomy" id="1034304"/>
    <lineage>
        <taxon>Eukaryota</taxon>
        <taxon>Fungi</taxon>
        <taxon>Dikarya</taxon>
        <taxon>Ascomycota</taxon>
        <taxon>Pezizomycotina</taxon>
        <taxon>Eurotiomycetes</taxon>
        <taxon>Eurotiomycetidae</taxon>
        <taxon>Eurotiales</taxon>
        <taxon>Aspergillaceae</taxon>
        <taxon>Aspergillus</taxon>
        <taxon>Aspergillus subgen. Circumdati</taxon>
    </lineage>
</organism>